<dbReference type="RefSeq" id="WP_012798708.1">
    <property type="nucleotide sequence ID" value="NC_013165.1"/>
</dbReference>
<keyword evidence="2" id="KW-1185">Reference proteome</keyword>
<dbReference type="HOGENOM" id="CLU_2119501_0_0_11"/>
<evidence type="ECO:0000313" key="2">
    <source>
        <dbReference type="Proteomes" id="UP000002026"/>
    </source>
</evidence>
<name>C7N6S1_SLAHD</name>
<organism evidence="1 2">
    <name type="scientific">Slackia heliotrinireducens (strain ATCC 29202 / DSM 20476 / NCTC 11029 / RHS 1)</name>
    <name type="common">Peptococcus heliotrinreducens</name>
    <dbReference type="NCBI Taxonomy" id="471855"/>
    <lineage>
        <taxon>Bacteria</taxon>
        <taxon>Bacillati</taxon>
        <taxon>Actinomycetota</taxon>
        <taxon>Coriobacteriia</taxon>
        <taxon>Eggerthellales</taxon>
        <taxon>Eggerthellaceae</taxon>
        <taxon>Slackia</taxon>
    </lineage>
</organism>
<sequence length="114" mass="12294">MMGEKHEVAVDFRAGGAWKRQTVGAARLDGFCHEAIELAAADAWDMPGDGCSERRSHADFAMGFVAALDALASGAVDFSDPWRTIGDAIADYEDIAGREPKVSDVLARHEWDPS</sequence>
<proteinExistence type="predicted"/>
<dbReference type="KEGG" id="shi:Shel_15870"/>
<dbReference type="Proteomes" id="UP000002026">
    <property type="component" value="Chromosome"/>
</dbReference>
<protein>
    <submittedName>
        <fullName evidence="1">Uncharacterized protein</fullName>
    </submittedName>
</protein>
<accession>C7N6S1</accession>
<dbReference type="AlphaFoldDB" id="C7N6S1"/>
<gene>
    <name evidence="1" type="ordered locus">Shel_15870</name>
</gene>
<evidence type="ECO:0000313" key="1">
    <source>
        <dbReference type="EMBL" id="ACV22606.1"/>
    </source>
</evidence>
<dbReference type="STRING" id="471855.Shel_15870"/>
<dbReference type="EMBL" id="CP001684">
    <property type="protein sequence ID" value="ACV22606.1"/>
    <property type="molecule type" value="Genomic_DNA"/>
</dbReference>
<reference evidence="1 2" key="1">
    <citation type="journal article" date="2009" name="Stand. Genomic Sci.">
        <title>Complete genome sequence of Slackia heliotrinireducens type strain (RHS 1).</title>
        <authorList>
            <person name="Pukall R."/>
            <person name="Lapidus A."/>
            <person name="Nolan M."/>
            <person name="Copeland A."/>
            <person name="Glavina Del Rio T."/>
            <person name="Lucas S."/>
            <person name="Chen F."/>
            <person name="Tice H."/>
            <person name="Cheng J.F."/>
            <person name="Chertkov O."/>
            <person name="Bruce D."/>
            <person name="Goodwin L."/>
            <person name="Kuske C."/>
            <person name="Brettin T."/>
            <person name="Detter J.C."/>
            <person name="Han C."/>
            <person name="Pitluck S."/>
            <person name="Pati A."/>
            <person name="Mavrommatis K."/>
            <person name="Ivanova N."/>
            <person name="Ovchinnikova G."/>
            <person name="Chen A."/>
            <person name="Palaniappan K."/>
            <person name="Schneider S."/>
            <person name="Rohde M."/>
            <person name="Chain P."/>
            <person name="D'haeseleer P."/>
            <person name="Goker M."/>
            <person name="Bristow J."/>
            <person name="Eisen J.A."/>
            <person name="Markowitz V."/>
            <person name="Kyrpides N.C."/>
            <person name="Klenk H.P."/>
            <person name="Hugenholtz P."/>
        </authorList>
    </citation>
    <scope>NUCLEOTIDE SEQUENCE [LARGE SCALE GENOMIC DNA]</scope>
    <source>
        <strain evidence="2">ATCC 29202 / DSM 20476 / NCTC 11029 / RHS 1</strain>
    </source>
</reference>